<dbReference type="NCBIfam" id="NF005559">
    <property type="entry name" value="PRK07231.1"/>
    <property type="match status" value="1"/>
</dbReference>
<dbReference type="Proteomes" id="UP000228560">
    <property type="component" value="Unassembled WGS sequence"/>
</dbReference>
<dbReference type="PROSITE" id="PS00061">
    <property type="entry name" value="ADH_SHORT"/>
    <property type="match status" value="1"/>
</dbReference>
<dbReference type="Pfam" id="PF13561">
    <property type="entry name" value="adh_short_C2"/>
    <property type="match status" value="1"/>
</dbReference>
<reference evidence="3 4" key="1">
    <citation type="submission" date="2017-09" db="EMBL/GenBank/DDBJ databases">
        <title>Depth-based differentiation of microbial function through sediment-hosted aquifers and enrichment of novel symbionts in the deep terrestrial subsurface.</title>
        <authorList>
            <person name="Probst A.J."/>
            <person name="Ladd B."/>
            <person name="Jarett J.K."/>
            <person name="Geller-Mcgrath D.E."/>
            <person name="Sieber C.M."/>
            <person name="Emerson J.B."/>
            <person name="Anantharaman K."/>
            <person name="Thomas B.C."/>
            <person name="Malmstrom R."/>
            <person name="Stieglmeier M."/>
            <person name="Klingl A."/>
            <person name="Woyke T."/>
            <person name="Ryan C.M."/>
            <person name="Banfield J.F."/>
        </authorList>
    </citation>
    <scope>NUCLEOTIDE SEQUENCE [LARGE SCALE GENOMIC DNA]</scope>
    <source>
        <strain evidence="3">CG_4_9_14_3_um_filter_33_16</strain>
    </source>
</reference>
<evidence type="ECO:0000256" key="2">
    <source>
        <dbReference type="ARBA" id="ARBA00023002"/>
    </source>
</evidence>
<gene>
    <name evidence="3" type="ORF">CO097_05890</name>
</gene>
<dbReference type="SUPFAM" id="SSF51735">
    <property type="entry name" value="NAD(P)-binding Rossmann-fold domains"/>
    <property type="match status" value="1"/>
</dbReference>
<comment type="similarity">
    <text evidence="1">Belongs to the short-chain dehydrogenases/reductases (SDR) family.</text>
</comment>
<comment type="caution">
    <text evidence="3">The sequence shown here is derived from an EMBL/GenBank/DDBJ whole genome shotgun (WGS) entry which is preliminary data.</text>
</comment>
<dbReference type="InterPro" id="IPR002347">
    <property type="entry name" value="SDR_fam"/>
</dbReference>
<dbReference type="InterPro" id="IPR036291">
    <property type="entry name" value="NAD(P)-bd_dom_sf"/>
</dbReference>
<evidence type="ECO:0000313" key="3">
    <source>
        <dbReference type="EMBL" id="PJB56210.1"/>
    </source>
</evidence>
<dbReference type="PRINTS" id="PR00081">
    <property type="entry name" value="GDHRDH"/>
</dbReference>
<dbReference type="PRINTS" id="PR00080">
    <property type="entry name" value="SDRFAMILY"/>
</dbReference>
<dbReference type="GO" id="GO:0016616">
    <property type="term" value="F:oxidoreductase activity, acting on the CH-OH group of donors, NAD or NADP as acceptor"/>
    <property type="evidence" value="ECO:0007669"/>
    <property type="project" value="TreeGrafter"/>
</dbReference>
<evidence type="ECO:0000256" key="1">
    <source>
        <dbReference type="ARBA" id="ARBA00006484"/>
    </source>
</evidence>
<dbReference type="InterPro" id="IPR020904">
    <property type="entry name" value="Sc_DH/Rdtase_CS"/>
</dbReference>
<sequence length="261" mass="28365">MIKDNKVIYKNAFDFSRKTILITGGGSGIGKELANAFSECGGEVVIGDIFKERAQAVANEVNENGGISFPIQVDVSEIESIKNMVKKTMEYCGKIDILLNSAGVNVRKPAENFTENDWDKIINVNLKGAFFVSQEVGKQMIKQNHGKIINISSDDAEIGHSTLSIYSASKAGIVAFTKVLAKEWAKYNINVNSIGPGYILTELTKDLLNNKQKYDNILSEIPAGRLGTTQDVAKAALFLASEFASYITGQTIFVEGGRLIG</sequence>
<proteinExistence type="inferred from homology"/>
<keyword evidence="2" id="KW-0560">Oxidoreductase</keyword>
<dbReference type="AlphaFoldDB" id="A0A2M8CAX1"/>
<dbReference type="PANTHER" id="PTHR42760:SF115">
    <property type="entry name" value="3-OXOACYL-[ACYL-CARRIER-PROTEIN] REDUCTASE FABG"/>
    <property type="match status" value="1"/>
</dbReference>
<dbReference type="EMBL" id="PFTV01000142">
    <property type="protein sequence ID" value="PJB56210.1"/>
    <property type="molecule type" value="Genomic_DNA"/>
</dbReference>
<accession>A0A2M8CAX1</accession>
<dbReference type="Gene3D" id="3.40.50.720">
    <property type="entry name" value="NAD(P)-binding Rossmann-like Domain"/>
    <property type="match status" value="1"/>
</dbReference>
<dbReference type="FunFam" id="3.40.50.720:FF:000084">
    <property type="entry name" value="Short-chain dehydrogenase reductase"/>
    <property type="match status" value="1"/>
</dbReference>
<name>A0A2M8CAX1_9BACT</name>
<protein>
    <submittedName>
        <fullName evidence="3">2-deoxy-D-gluconate 3-dehydrogenase</fullName>
    </submittedName>
</protein>
<organism evidence="3 4">
    <name type="scientific">Candidatus Infernicultor aquiphilus</name>
    <dbReference type="NCBI Taxonomy" id="1805029"/>
    <lineage>
        <taxon>Bacteria</taxon>
        <taxon>Pseudomonadati</taxon>
        <taxon>Atribacterota</taxon>
        <taxon>Candidatus Phoenicimicrobiia</taxon>
        <taxon>Candidatus Pheonicimicrobiales</taxon>
        <taxon>Candidatus Phoenicimicrobiaceae</taxon>
        <taxon>Candidatus Infernicultor</taxon>
    </lineage>
</organism>
<evidence type="ECO:0000313" key="4">
    <source>
        <dbReference type="Proteomes" id="UP000228560"/>
    </source>
</evidence>
<dbReference type="PANTHER" id="PTHR42760">
    <property type="entry name" value="SHORT-CHAIN DEHYDROGENASES/REDUCTASES FAMILY MEMBER"/>
    <property type="match status" value="1"/>
</dbReference>